<reference evidence="3" key="1">
    <citation type="journal article" date="2019" name="Int. J. Syst. Evol. Microbiol.">
        <title>The Global Catalogue of Microorganisms (GCM) 10K type strain sequencing project: providing services to taxonomists for standard genome sequencing and annotation.</title>
        <authorList>
            <consortium name="The Broad Institute Genomics Platform"/>
            <consortium name="The Broad Institute Genome Sequencing Center for Infectious Disease"/>
            <person name="Wu L."/>
            <person name="Ma J."/>
        </authorList>
    </citation>
    <scope>NUCLEOTIDE SEQUENCE [LARGE SCALE GENOMIC DNA]</scope>
    <source>
        <strain evidence="3">CGMCC 1.18575</strain>
    </source>
</reference>
<keyword evidence="3" id="KW-1185">Reference proteome</keyword>
<feature type="transmembrane region" description="Helical" evidence="1">
    <location>
        <begin position="53"/>
        <end position="74"/>
    </location>
</feature>
<dbReference type="PANTHER" id="PTHR40076:SF1">
    <property type="entry name" value="MEMBRANE PROTEIN"/>
    <property type="match status" value="1"/>
</dbReference>
<evidence type="ECO:0000313" key="2">
    <source>
        <dbReference type="EMBL" id="MFC5401177.1"/>
    </source>
</evidence>
<feature type="transmembrane region" description="Helical" evidence="1">
    <location>
        <begin position="20"/>
        <end position="41"/>
    </location>
</feature>
<feature type="transmembrane region" description="Helical" evidence="1">
    <location>
        <begin position="127"/>
        <end position="144"/>
    </location>
</feature>
<sequence length="230" mass="25620">MQATRKELRARARASLKGNWGKAIGAIFLSAIPSFVLGFLGAFSQSLKIAGDIMSFLIAGMMALGAAMFYLALARQQNPKATDVYQGFNTPGKAFLLYLLVLVFTILWMLLLTIPGTIAAYSYSMDYWMLLPLIIPGIIAVYRYSMAYYILADNPDITPLEAIRRSKQMMAGHKWRLFLLQLSFIGWFLLCILTLGIASLWVSSYIAVATAHFYEDLKNQGEKPPVPNAI</sequence>
<keyword evidence="1" id="KW-1133">Transmembrane helix</keyword>
<evidence type="ECO:0000256" key="1">
    <source>
        <dbReference type="SAM" id="Phobius"/>
    </source>
</evidence>
<dbReference type="PANTHER" id="PTHR40076">
    <property type="entry name" value="MEMBRANE PROTEIN-RELATED"/>
    <property type="match status" value="1"/>
</dbReference>
<dbReference type="RefSeq" id="WP_378128486.1">
    <property type="nucleotide sequence ID" value="NZ_JBHSMI010000001.1"/>
</dbReference>
<dbReference type="Pfam" id="PF06161">
    <property type="entry name" value="DUF975"/>
    <property type="match status" value="1"/>
</dbReference>
<keyword evidence="1" id="KW-0812">Transmembrane</keyword>
<organism evidence="2 3">
    <name type="scientific">Cohnella soli</name>
    <dbReference type="NCBI Taxonomy" id="425005"/>
    <lineage>
        <taxon>Bacteria</taxon>
        <taxon>Bacillati</taxon>
        <taxon>Bacillota</taxon>
        <taxon>Bacilli</taxon>
        <taxon>Bacillales</taxon>
        <taxon>Paenibacillaceae</taxon>
        <taxon>Cohnella</taxon>
    </lineage>
</organism>
<dbReference type="Proteomes" id="UP001596113">
    <property type="component" value="Unassembled WGS sequence"/>
</dbReference>
<feature type="transmembrane region" description="Helical" evidence="1">
    <location>
        <begin position="177"/>
        <end position="202"/>
    </location>
</feature>
<gene>
    <name evidence="2" type="ORF">ACFPOF_00335</name>
</gene>
<proteinExistence type="predicted"/>
<dbReference type="InterPro" id="IPR010380">
    <property type="entry name" value="DUF975"/>
</dbReference>
<protein>
    <submittedName>
        <fullName evidence="2">DUF975 family protein</fullName>
    </submittedName>
</protein>
<evidence type="ECO:0000313" key="3">
    <source>
        <dbReference type="Proteomes" id="UP001596113"/>
    </source>
</evidence>
<name>A0ABW0HMB0_9BACL</name>
<keyword evidence="1" id="KW-0472">Membrane</keyword>
<comment type="caution">
    <text evidence="2">The sequence shown here is derived from an EMBL/GenBank/DDBJ whole genome shotgun (WGS) entry which is preliminary data.</text>
</comment>
<feature type="transmembrane region" description="Helical" evidence="1">
    <location>
        <begin position="95"/>
        <end position="121"/>
    </location>
</feature>
<dbReference type="EMBL" id="JBHSMI010000001">
    <property type="protein sequence ID" value="MFC5401177.1"/>
    <property type="molecule type" value="Genomic_DNA"/>
</dbReference>
<accession>A0ABW0HMB0</accession>